<proteinExistence type="predicted"/>
<protein>
    <submittedName>
        <fullName evidence="1">Uncharacterized protein</fullName>
    </submittedName>
</protein>
<evidence type="ECO:0000313" key="1">
    <source>
        <dbReference type="EMBL" id="MPN38719.1"/>
    </source>
</evidence>
<dbReference type="EMBL" id="VSSQ01094119">
    <property type="protein sequence ID" value="MPN38719.1"/>
    <property type="molecule type" value="Genomic_DNA"/>
</dbReference>
<accession>A0A645HKJ8</accession>
<sequence>MTAEEYWKALCVKNPALTERETVTIRVSGLKAMIKQAHGKGYEHCREVTERIRKNLAAGGNPLDGLFK</sequence>
<organism evidence="1">
    <name type="scientific">bioreactor metagenome</name>
    <dbReference type="NCBI Taxonomy" id="1076179"/>
    <lineage>
        <taxon>unclassified sequences</taxon>
        <taxon>metagenomes</taxon>
        <taxon>ecological metagenomes</taxon>
    </lineage>
</organism>
<reference evidence="1" key="1">
    <citation type="submission" date="2019-08" db="EMBL/GenBank/DDBJ databases">
        <authorList>
            <person name="Kucharzyk K."/>
            <person name="Murdoch R.W."/>
            <person name="Higgins S."/>
            <person name="Loffler F."/>
        </authorList>
    </citation>
    <scope>NUCLEOTIDE SEQUENCE</scope>
</reference>
<name>A0A645HKJ8_9ZZZZ</name>
<dbReference type="AlphaFoldDB" id="A0A645HKJ8"/>
<comment type="caution">
    <text evidence="1">The sequence shown here is derived from an EMBL/GenBank/DDBJ whole genome shotgun (WGS) entry which is preliminary data.</text>
</comment>
<gene>
    <name evidence="1" type="ORF">SDC9_186244</name>
</gene>